<sequence>MNHRKEELNEAKVAIMSLLSKCKKALPNLKENSSQQTLLERRINALQIALNLIEKAQLESANN</sequence>
<proteinExistence type="predicted"/>
<evidence type="ECO:0000313" key="1">
    <source>
        <dbReference type="EMBL" id="QGA28074.1"/>
    </source>
</evidence>
<accession>A0A5Q0QFI0</accession>
<name>A0A5Q0QFI0_9SPHI</name>
<organism evidence="1 2">
    <name type="scientific">Sphingobacterium zhuxiongii</name>
    <dbReference type="NCBI Taxonomy" id="2662364"/>
    <lineage>
        <taxon>Bacteria</taxon>
        <taxon>Pseudomonadati</taxon>
        <taxon>Bacteroidota</taxon>
        <taxon>Sphingobacteriia</taxon>
        <taxon>Sphingobacteriales</taxon>
        <taxon>Sphingobacteriaceae</taxon>
        <taxon>Sphingobacterium</taxon>
    </lineage>
</organism>
<dbReference type="EMBL" id="CP045652">
    <property type="protein sequence ID" value="QGA28074.1"/>
    <property type="molecule type" value="Genomic_DNA"/>
</dbReference>
<keyword evidence="2" id="KW-1185">Reference proteome</keyword>
<dbReference type="KEGG" id="sphe:GFH32_17835"/>
<dbReference type="AlphaFoldDB" id="A0A5Q0QFI0"/>
<protein>
    <submittedName>
        <fullName evidence="1">Uncharacterized protein</fullName>
    </submittedName>
</protein>
<reference evidence="1 2" key="1">
    <citation type="submission" date="2019-10" db="EMBL/GenBank/DDBJ databases">
        <authorList>
            <person name="Dong K."/>
        </authorList>
    </citation>
    <scope>NUCLEOTIDE SEQUENCE [LARGE SCALE GENOMIC DNA]</scope>
    <source>
        <strain evidence="2">dk4302</strain>
    </source>
</reference>
<dbReference type="RefSeq" id="WP_153512900.1">
    <property type="nucleotide sequence ID" value="NZ_CP045652.1"/>
</dbReference>
<gene>
    <name evidence="1" type="ORF">GFH32_17835</name>
</gene>
<dbReference type="Proteomes" id="UP000326921">
    <property type="component" value="Chromosome"/>
</dbReference>
<evidence type="ECO:0000313" key="2">
    <source>
        <dbReference type="Proteomes" id="UP000326921"/>
    </source>
</evidence>